<proteinExistence type="predicted"/>
<name>A0ABP9BNR9_9MICC</name>
<dbReference type="PROSITE" id="PS52029">
    <property type="entry name" value="LD_TPASE"/>
    <property type="match status" value="1"/>
</dbReference>
<protein>
    <submittedName>
        <fullName evidence="10">Ig-like domain-containing protein</fullName>
    </submittedName>
</protein>
<dbReference type="PANTHER" id="PTHR30582">
    <property type="entry name" value="L,D-TRANSPEPTIDASE"/>
    <property type="match status" value="1"/>
</dbReference>
<evidence type="ECO:0000256" key="3">
    <source>
        <dbReference type="ARBA" id="ARBA00022960"/>
    </source>
</evidence>
<comment type="pathway">
    <text evidence="1 7">Cell wall biogenesis; peptidoglycan biosynthesis.</text>
</comment>
<evidence type="ECO:0000256" key="7">
    <source>
        <dbReference type="PROSITE-ProRule" id="PRU01373"/>
    </source>
</evidence>
<keyword evidence="5" id="KW-0012">Acyltransferase</keyword>
<feature type="domain" description="L,D-TPase catalytic" evidence="9">
    <location>
        <begin position="257"/>
        <end position="384"/>
    </location>
</feature>
<dbReference type="Pfam" id="PF17964">
    <property type="entry name" value="Big_10"/>
    <property type="match status" value="1"/>
</dbReference>
<dbReference type="EMBL" id="BAABKP010000002">
    <property type="protein sequence ID" value="GAA4796901.1"/>
    <property type="molecule type" value="Genomic_DNA"/>
</dbReference>
<evidence type="ECO:0000313" key="10">
    <source>
        <dbReference type="EMBL" id="GAA4796901.1"/>
    </source>
</evidence>
<evidence type="ECO:0000259" key="9">
    <source>
        <dbReference type="PROSITE" id="PS52029"/>
    </source>
</evidence>
<feature type="compositionally biased region" description="Low complexity" evidence="8">
    <location>
        <begin position="39"/>
        <end position="53"/>
    </location>
</feature>
<evidence type="ECO:0000256" key="2">
    <source>
        <dbReference type="ARBA" id="ARBA00022679"/>
    </source>
</evidence>
<dbReference type="CDD" id="cd16913">
    <property type="entry name" value="YkuD_like"/>
    <property type="match status" value="1"/>
</dbReference>
<reference evidence="11" key="1">
    <citation type="journal article" date="2019" name="Int. J. Syst. Evol. Microbiol.">
        <title>The Global Catalogue of Microorganisms (GCM) 10K type strain sequencing project: providing services to taxonomists for standard genome sequencing and annotation.</title>
        <authorList>
            <consortium name="The Broad Institute Genomics Platform"/>
            <consortium name="The Broad Institute Genome Sequencing Center for Infectious Disease"/>
            <person name="Wu L."/>
            <person name="Ma J."/>
        </authorList>
    </citation>
    <scope>NUCLEOTIDE SEQUENCE [LARGE SCALE GENOMIC DNA]</scope>
    <source>
        <strain evidence="11">JCM 18541</strain>
    </source>
</reference>
<dbReference type="Gene3D" id="2.60.40.3780">
    <property type="match status" value="1"/>
</dbReference>
<feature type="active site" description="Nucleophile" evidence="7">
    <location>
        <position position="360"/>
    </location>
</feature>
<dbReference type="InterPro" id="IPR005490">
    <property type="entry name" value="LD_TPept_cat_dom"/>
</dbReference>
<keyword evidence="3 7" id="KW-0133">Cell shape</keyword>
<feature type="region of interest" description="Disordered" evidence="8">
    <location>
        <begin position="36"/>
        <end position="60"/>
    </location>
</feature>
<evidence type="ECO:0000256" key="6">
    <source>
        <dbReference type="ARBA" id="ARBA00023316"/>
    </source>
</evidence>
<comment type="caution">
    <text evidence="10">The sequence shown here is derived from an EMBL/GenBank/DDBJ whole genome shotgun (WGS) entry which is preliminary data.</text>
</comment>
<dbReference type="RefSeq" id="WP_345446220.1">
    <property type="nucleotide sequence ID" value="NZ_BAABKP010000002.1"/>
</dbReference>
<evidence type="ECO:0000256" key="4">
    <source>
        <dbReference type="ARBA" id="ARBA00022984"/>
    </source>
</evidence>
<keyword evidence="6 7" id="KW-0961">Cell wall biogenesis/degradation</keyword>
<accession>A0ABP9BNR9</accession>
<organism evidence="10 11">
    <name type="scientific">Rothia endophytica</name>
    <dbReference type="NCBI Taxonomy" id="1324766"/>
    <lineage>
        <taxon>Bacteria</taxon>
        <taxon>Bacillati</taxon>
        <taxon>Actinomycetota</taxon>
        <taxon>Actinomycetes</taxon>
        <taxon>Micrococcales</taxon>
        <taxon>Micrococcaceae</taxon>
        <taxon>Rothia</taxon>
    </lineage>
</organism>
<evidence type="ECO:0000256" key="1">
    <source>
        <dbReference type="ARBA" id="ARBA00004752"/>
    </source>
</evidence>
<dbReference type="Gene3D" id="2.40.440.10">
    <property type="entry name" value="L,D-transpeptidase catalytic domain-like"/>
    <property type="match status" value="1"/>
</dbReference>
<keyword evidence="4 7" id="KW-0573">Peptidoglycan synthesis</keyword>
<dbReference type="InterPro" id="IPR050979">
    <property type="entry name" value="LD-transpeptidase"/>
</dbReference>
<evidence type="ECO:0000313" key="11">
    <source>
        <dbReference type="Proteomes" id="UP001500187"/>
    </source>
</evidence>
<dbReference type="Gene3D" id="2.60.40.3710">
    <property type="match status" value="1"/>
</dbReference>
<dbReference type="Proteomes" id="UP001500187">
    <property type="component" value="Unassembled WGS sequence"/>
</dbReference>
<dbReference type="InterPro" id="IPR038063">
    <property type="entry name" value="Transpep_catalytic_dom"/>
</dbReference>
<dbReference type="SUPFAM" id="SSF141523">
    <property type="entry name" value="L,D-transpeptidase catalytic domain-like"/>
    <property type="match status" value="1"/>
</dbReference>
<sequence length="416" mass="45552">MEHPHSGLSRDAWTRRSFVTVGALGTVTLAACSTSSENAAESEVSPSTTSATPSPTPEKEFAGTVEVYPALGEVEINPVEKVTVTSPDSTLTDVTVTTPEGAELAGELSDDGSVWTSTDNMLFHSDYTVSWQAADAEGTAGEGESTFSTVTSPYEADVIVNVTDGSTYGIGRILQFNFSEPVLNKAEVEKRIKITGGGDQAGKFRWYNDYMARYRPADKWATNSTITLNIDLFGLDIGNGMIGNHNTALSFNTWNKRYALADNLTKTIKIYVDDVLVRENPITLGNAEWPSVVGELPIMEKSESYYFNPTSLELEEDDEYYYEPFWASWTARLTSGGVFVHQALPTAWSSVGVYNVSHGCIGMLPEDAKFFYNTFGVGDIVETVNTGYPQADPDDGYGDWNIPFEHYSDSSWVGNW</sequence>
<evidence type="ECO:0000256" key="8">
    <source>
        <dbReference type="SAM" id="MobiDB-lite"/>
    </source>
</evidence>
<evidence type="ECO:0000256" key="5">
    <source>
        <dbReference type="ARBA" id="ARBA00023315"/>
    </source>
</evidence>
<keyword evidence="2" id="KW-0808">Transferase</keyword>
<feature type="active site" description="Proton donor/acceptor" evidence="7">
    <location>
        <position position="341"/>
    </location>
</feature>
<dbReference type="InterPro" id="IPR041280">
    <property type="entry name" value="Big_10"/>
</dbReference>
<dbReference type="Pfam" id="PF03734">
    <property type="entry name" value="YkuD"/>
    <property type="match status" value="1"/>
</dbReference>
<gene>
    <name evidence="10" type="ORF">GCM10023352_15570</name>
</gene>
<dbReference type="PANTHER" id="PTHR30582:SF2">
    <property type="entry name" value="L,D-TRANSPEPTIDASE YCIB-RELATED"/>
    <property type="match status" value="1"/>
</dbReference>
<keyword evidence="11" id="KW-1185">Reference proteome</keyword>